<protein>
    <recommendedName>
        <fullName evidence="3">Beta-glucuronidase</fullName>
        <ecNumber evidence="2">3.2.1.31</ecNumber>
    </recommendedName>
</protein>
<feature type="domain" description="Glycoside hydrolase family 2 catalytic" evidence="8">
    <location>
        <begin position="272"/>
        <end position="533"/>
    </location>
</feature>
<dbReference type="InterPro" id="IPR023230">
    <property type="entry name" value="Glyco_hydro_2_CS"/>
</dbReference>
<dbReference type="GO" id="GO:0030246">
    <property type="term" value="F:carbohydrate binding"/>
    <property type="evidence" value="ECO:0007669"/>
    <property type="project" value="TreeGrafter"/>
</dbReference>
<dbReference type="SUPFAM" id="SSF51445">
    <property type="entry name" value="(Trans)glycosidases"/>
    <property type="match status" value="1"/>
</dbReference>
<dbReference type="InterPro" id="IPR006103">
    <property type="entry name" value="Glyco_hydro_2_cat"/>
</dbReference>
<dbReference type="InterPro" id="IPR017853">
    <property type="entry name" value="GH"/>
</dbReference>
<dbReference type="PRINTS" id="PR00132">
    <property type="entry name" value="GLHYDRLASE2"/>
</dbReference>
<dbReference type="InterPro" id="IPR013783">
    <property type="entry name" value="Ig-like_fold"/>
</dbReference>
<dbReference type="PROSITE" id="PS00719">
    <property type="entry name" value="GLYCOSYL_HYDROL_F2_1"/>
    <property type="match status" value="1"/>
</dbReference>
<keyword evidence="4 6" id="KW-0378">Hydrolase</keyword>
<dbReference type="InterPro" id="IPR006102">
    <property type="entry name" value="Ig-like_GH2"/>
</dbReference>
<accession>A0A1N6WQV8</accession>
<dbReference type="Gene3D" id="3.20.20.80">
    <property type="entry name" value="Glycosidases"/>
    <property type="match status" value="1"/>
</dbReference>
<dbReference type="OrthoDB" id="9762066at2"/>
<dbReference type="RefSeq" id="WP_076544883.1">
    <property type="nucleotide sequence ID" value="NZ_FTNC01000010.1"/>
</dbReference>
<dbReference type="GO" id="GO:0004566">
    <property type="term" value="F:beta-glucuronidase activity"/>
    <property type="evidence" value="ECO:0007669"/>
    <property type="project" value="UniProtKB-EC"/>
</dbReference>
<dbReference type="STRING" id="56779.SAMN05421834_11038"/>
<comment type="similarity">
    <text evidence="1 6">Belongs to the glycosyl hydrolase 2 family.</text>
</comment>
<feature type="domain" description="Glycosyl hydrolases family 2 sugar binding" evidence="9">
    <location>
        <begin position="48"/>
        <end position="148"/>
    </location>
</feature>
<dbReference type="PANTHER" id="PTHR10066">
    <property type="entry name" value="BETA-GLUCURONIDASE"/>
    <property type="match status" value="1"/>
</dbReference>
<evidence type="ECO:0000256" key="6">
    <source>
        <dbReference type="RuleBase" id="RU361154"/>
    </source>
</evidence>
<dbReference type="InterPro" id="IPR006101">
    <property type="entry name" value="Glyco_hydro_2"/>
</dbReference>
<sequence length="585" mass="67939">MIRLFDRHQFRKQKELTGLWDFSPIDSKKEWPEDYNYQLNVPGCWETHPDLLNYRGLGVYRKKINVSEKTNLRLVFKGVSHTADVFFDGEKVAHHYNAYTPFTAIVKDVEAGEHELKVRVDNSFSKESALHTPNDYYTYGGLIRAVAVEEINDAYIKRIECTSYQEDGSWKAQVAVVLENLSEKALKFKVEAELNKQNLDFAEVEIDGMSQHKLEKEFSFPEVESWSSENPSLYLLKTRLYLANQSSGQGSSSEDKIQLIDDLIERVGFREIKVEGTKLLLNNEEIELLGFNRHEDHPMVGASFPFSLMKKDLDLLEDMGSNTVRTSHYPNDELFLDLCDERGIFVWEENHARGLSLEQMLNPNFDRQCEDCNREMVQNHINHPSIVIWGILNECASAAEEGREIYKKQFEQIKKMDQSRPLTFATREHFKDICLDLVDIVSLNIYTGWYDWFSDDVADYYQREKKWIDKNGGANKPIIISEFGAGAIYGFREPGRVKWTEERQQDLLDELISYYLDQEEIVGTLIWQFADCKVSEDGIPGEPGTAGTAWFHTRPRSKNNKGIVDEYRRPKLAYETVKKLFRDRD</sequence>
<evidence type="ECO:0000256" key="5">
    <source>
        <dbReference type="ARBA" id="ARBA00023295"/>
    </source>
</evidence>
<dbReference type="Proteomes" id="UP000185669">
    <property type="component" value="Unassembled WGS sequence"/>
</dbReference>
<evidence type="ECO:0000313" key="10">
    <source>
        <dbReference type="EMBL" id="SIQ92402.1"/>
    </source>
</evidence>
<dbReference type="PANTHER" id="PTHR10066:SF67">
    <property type="entry name" value="BETA-GLUCURONIDASE"/>
    <property type="match status" value="1"/>
</dbReference>
<dbReference type="AlphaFoldDB" id="A0A1N6WQV8"/>
<feature type="domain" description="Glycoside hydrolase family 2 immunoglobulin-like beta-sandwich" evidence="7">
    <location>
        <begin position="154"/>
        <end position="245"/>
    </location>
</feature>
<evidence type="ECO:0000313" key="11">
    <source>
        <dbReference type="Proteomes" id="UP000185669"/>
    </source>
</evidence>
<dbReference type="Gene3D" id="2.60.120.260">
    <property type="entry name" value="Galactose-binding domain-like"/>
    <property type="match status" value="1"/>
</dbReference>
<proteinExistence type="inferred from homology"/>
<evidence type="ECO:0000259" key="7">
    <source>
        <dbReference type="Pfam" id="PF00703"/>
    </source>
</evidence>
<organism evidence="10 11">
    <name type="scientific">Halanaerobium kushneri</name>
    <dbReference type="NCBI Taxonomy" id="56779"/>
    <lineage>
        <taxon>Bacteria</taxon>
        <taxon>Bacillati</taxon>
        <taxon>Bacillota</taxon>
        <taxon>Clostridia</taxon>
        <taxon>Halanaerobiales</taxon>
        <taxon>Halanaerobiaceae</taxon>
        <taxon>Halanaerobium</taxon>
    </lineage>
</organism>
<dbReference type="Pfam" id="PF02837">
    <property type="entry name" value="Glyco_hydro_2_N"/>
    <property type="match status" value="1"/>
</dbReference>
<dbReference type="EMBL" id="FTNC01000010">
    <property type="protein sequence ID" value="SIQ92402.1"/>
    <property type="molecule type" value="Genomic_DNA"/>
</dbReference>
<evidence type="ECO:0000259" key="8">
    <source>
        <dbReference type="Pfam" id="PF02836"/>
    </source>
</evidence>
<dbReference type="InterPro" id="IPR006104">
    <property type="entry name" value="Glyco_hydro_2_N"/>
</dbReference>
<evidence type="ECO:0000256" key="3">
    <source>
        <dbReference type="ARBA" id="ARBA00016205"/>
    </source>
</evidence>
<dbReference type="Pfam" id="PF02836">
    <property type="entry name" value="Glyco_hydro_2_C"/>
    <property type="match status" value="1"/>
</dbReference>
<reference evidence="11" key="1">
    <citation type="submission" date="2017-01" db="EMBL/GenBank/DDBJ databases">
        <authorList>
            <person name="Varghese N."/>
            <person name="Submissions S."/>
        </authorList>
    </citation>
    <scope>NUCLEOTIDE SEQUENCE [LARGE SCALE GENOMIC DNA]</scope>
    <source>
        <strain evidence="11">ATCC 700103</strain>
    </source>
</reference>
<dbReference type="Gene3D" id="2.60.40.10">
    <property type="entry name" value="Immunoglobulins"/>
    <property type="match status" value="1"/>
</dbReference>
<dbReference type="SUPFAM" id="SSF49785">
    <property type="entry name" value="Galactose-binding domain-like"/>
    <property type="match status" value="1"/>
</dbReference>
<dbReference type="GO" id="GO:0019391">
    <property type="term" value="P:glucuronoside catabolic process"/>
    <property type="evidence" value="ECO:0007669"/>
    <property type="project" value="TreeGrafter"/>
</dbReference>
<evidence type="ECO:0000256" key="2">
    <source>
        <dbReference type="ARBA" id="ARBA00012761"/>
    </source>
</evidence>
<evidence type="ECO:0000259" key="9">
    <source>
        <dbReference type="Pfam" id="PF02837"/>
    </source>
</evidence>
<dbReference type="SUPFAM" id="SSF49303">
    <property type="entry name" value="beta-Galactosidase/glucuronidase domain"/>
    <property type="match status" value="1"/>
</dbReference>
<dbReference type="InterPro" id="IPR036156">
    <property type="entry name" value="Beta-gal/glucu_dom_sf"/>
</dbReference>
<name>A0A1N6WQV8_9FIRM</name>
<evidence type="ECO:0000256" key="1">
    <source>
        <dbReference type="ARBA" id="ARBA00007401"/>
    </source>
</evidence>
<evidence type="ECO:0000256" key="4">
    <source>
        <dbReference type="ARBA" id="ARBA00022801"/>
    </source>
</evidence>
<dbReference type="GO" id="GO:0005975">
    <property type="term" value="P:carbohydrate metabolic process"/>
    <property type="evidence" value="ECO:0007669"/>
    <property type="project" value="InterPro"/>
</dbReference>
<dbReference type="InterPro" id="IPR008979">
    <property type="entry name" value="Galactose-bd-like_sf"/>
</dbReference>
<dbReference type="Pfam" id="PF00703">
    <property type="entry name" value="Glyco_hydro_2"/>
    <property type="match status" value="1"/>
</dbReference>
<keyword evidence="5 6" id="KW-0326">Glycosidase</keyword>
<dbReference type="EC" id="3.2.1.31" evidence="2"/>
<keyword evidence="11" id="KW-1185">Reference proteome</keyword>
<gene>
    <name evidence="10" type="ORF">SAMN05421834_11038</name>
</gene>